<dbReference type="InterPro" id="IPR045108">
    <property type="entry name" value="TXNDC17-like"/>
</dbReference>
<proteinExistence type="inferred from homology"/>
<dbReference type="SUPFAM" id="SSF52833">
    <property type="entry name" value="Thioredoxin-like"/>
    <property type="match status" value="1"/>
</dbReference>
<dbReference type="InterPro" id="IPR010357">
    <property type="entry name" value="TXNDC17_dom"/>
</dbReference>
<organism evidence="3 4">
    <name type="scientific">Anthostomella pinea</name>
    <dbReference type="NCBI Taxonomy" id="933095"/>
    <lineage>
        <taxon>Eukaryota</taxon>
        <taxon>Fungi</taxon>
        <taxon>Dikarya</taxon>
        <taxon>Ascomycota</taxon>
        <taxon>Pezizomycotina</taxon>
        <taxon>Sordariomycetes</taxon>
        <taxon>Xylariomycetidae</taxon>
        <taxon>Xylariales</taxon>
        <taxon>Xylariaceae</taxon>
        <taxon>Anthostomella</taxon>
    </lineage>
</organism>
<evidence type="ECO:0000256" key="1">
    <source>
        <dbReference type="ARBA" id="ARBA00008987"/>
    </source>
</evidence>
<evidence type="ECO:0000313" key="4">
    <source>
        <dbReference type="Proteomes" id="UP001295740"/>
    </source>
</evidence>
<dbReference type="EMBL" id="CAUWAG010000004">
    <property type="protein sequence ID" value="CAJ2502598.1"/>
    <property type="molecule type" value="Genomic_DNA"/>
</dbReference>
<dbReference type="Gene3D" id="3.40.30.10">
    <property type="entry name" value="Glutaredoxin"/>
    <property type="match status" value="1"/>
</dbReference>
<dbReference type="PANTHER" id="PTHR12452:SF0">
    <property type="entry name" value="THIOREDOXIN DOMAIN-CONTAINING PROTEIN 17"/>
    <property type="match status" value="1"/>
</dbReference>
<dbReference type="GO" id="GO:0005829">
    <property type="term" value="C:cytosol"/>
    <property type="evidence" value="ECO:0007669"/>
    <property type="project" value="TreeGrafter"/>
</dbReference>
<accession>A0AAI8V7T8</accession>
<evidence type="ECO:0000259" key="2">
    <source>
        <dbReference type="Pfam" id="PF06110"/>
    </source>
</evidence>
<dbReference type="Pfam" id="PF06110">
    <property type="entry name" value="TXD17-like_Trx"/>
    <property type="match status" value="1"/>
</dbReference>
<dbReference type="AlphaFoldDB" id="A0AAI8V7T8"/>
<dbReference type="InterPro" id="IPR036249">
    <property type="entry name" value="Thioredoxin-like_sf"/>
</dbReference>
<dbReference type="GO" id="GO:0047134">
    <property type="term" value="F:protein-disulfide reductase [NAD(P)H] activity"/>
    <property type="evidence" value="ECO:0007669"/>
    <property type="project" value="InterPro"/>
</dbReference>
<sequence length="142" mass="15774">MPITKGFKVPDTAAHLTLPANPATPLYLAFIASADPATGQPWCPDVRAALPYLDAAFAGDTRPHLTIIEVGQKPQWKDPKNPFRTKWNIHNVPALVRYQRVDGAAPAETGRLMEGEILDEKRLYEFIGQTTRLDDLEIGRVE</sequence>
<evidence type="ECO:0000313" key="3">
    <source>
        <dbReference type="EMBL" id="CAJ2502598.1"/>
    </source>
</evidence>
<gene>
    <name evidence="3" type="ORF">KHLLAP_LOCUS3066</name>
</gene>
<dbReference type="PANTHER" id="PTHR12452">
    <property type="entry name" value="42-9-9 PROTEIN-RELATED"/>
    <property type="match status" value="1"/>
</dbReference>
<dbReference type="Proteomes" id="UP001295740">
    <property type="component" value="Unassembled WGS sequence"/>
</dbReference>
<feature type="domain" description="Thioredoxin" evidence="2">
    <location>
        <begin position="20"/>
        <end position="101"/>
    </location>
</feature>
<keyword evidence="4" id="KW-1185">Reference proteome</keyword>
<reference evidence="3" key="1">
    <citation type="submission" date="2023-10" db="EMBL/GenBank/DDBJ databases">
        <authorList>
            <person name="Hackl T."/>
        </authorList>
    </citation>
    <scope>NUCLEOTIDE SEQUENCE</scope>
</reference>
<name>A0AAI8V7T8_9PEZI</name>
<comment type="similarity">
    <text evidence="1">Belongs to the thioredoxin family.</text>
</comment>
<comment type="caution">
    <text evidence="3">The sequence shown here is derived from an EMBL/GenBank/DDBJ whole genome shotgun (WGS) entry which is preliminary data.</text>
</comment>
<protein>
    <submittedName>
        <fullName evidence="3">Uu.00g099920.m01.CDS01</fullName>
    </submittedName>
</protein>